<sequence>MELHVTQLSVDNGVGLVRLSRPGRGNSWTTRMNAEYRWLMSCLDDDPRVRVIVVTGAGQQFCVGADTKALDHYRESDQDYLESFRNDVMATPGHGVRPEYEHELIWHWGLQKPVIAAINGACAGIAVALAAYCDLRYAAAGAKLTTSTPRLGLPAEFGLSWIMPRIVGLTHSADILLSGRVFLAEEARAMGFLNGVMPRETLEEEVLRIARGLADSTSPVAVKTAKRQLYADLMRHDAGAAIEDSRELMGQLMKQPDFSEAMRAMKDKRPPAFSPLPGTAMGSTAS</sequence>
<dbReference type="HOGENOM" id="CLU_009834_7_2_4"/>
<protein>
    <submittedName>
        <fullName evidence="2">Enoyl-CoA hydratase</fullName>
        <ecNumber evidence="2">4.2.1.17</ecNumber>
    </submittedName>
</protein>
<evidence type="ECO:0000313" key="5">
    <source>
        <dbReference type="Proteomes" id="UP000296079"/>
    </source>
</evidence>
<dbReference type="SUPFAM" id="SSF52096">
    <property type="entry name" value="ClpP/crotonase"/>
    <property type="match status" value="1"/>
</dbReference>
<dbReference type="PANTHER" id="PTHR43684">
    <property type="match status" value="1"/>
</dbReference>
<dbReference type="STRING" id="381666.H16_B1741"/>
<evidence type="ECO:0000256" key="1">
    <source>
        <dbReference type="ARBA" id="ARBA00005254"/>
    </source>
</evidence>
<reference evidence="3 5" key="2">
    <citation type="submission" date="2019-04" db="EMBL/GenBank/DDBJ databases">
        <title>Long-read de novo sequencing of Cupriavidus necator H16.</title>
        <authorList>
            <person name="Little G.T."/>
            <person name="Ehsaan M."/>
            <person name="Arenas-Lopez C."/>
            <person name="Jawed K."/>
            <person name="Winzer K."/>
            <person name="Kovacs K."/>
            <person name="Malys N."/>
            <person name="Minton N.P."/>
        </authorList>
    </citation>
    <scope>NUCLEOTIDE SEQUENCE [LARGE SCALE GENOMIC DNA]</scope>
    <source>
        <strain evidence="3 5">H16</strain>
    </source>
</reference>
<dbReference type="OrthoDB" id="5291143at2"/>
<dbReference type="Proteomes" id="UP000008210">
    <property type="component" value="Chromosome 2"/>
</dbReference>
<reference evidence="2 4" key="1">
    <citation type="journal article" date="2006" name="Nat. Biotechnol.">
        <title>Genome sequence of the bioplastic-producing 'Knallgas' bacterium Ralstonia eutropha H16.</title>
        <authorList>
            <person name="Pohlmann A."/>
            <person name="Fricke W.F."/>
            <person name="Reinecke F."/>
            <person name="Kusian B."/>
            <person name="Liesegang H."/>
            <person name="Cramm R."/>
            <person name="Eitinger T."/>
            <person name="Ewering C."/>
            <person name="Potter M."/>
            <person name="Schwartz E."/>
            <person name="Strittmatter A."/>
            <person name="Voss I."/>
            <person name="Gottschalk G."/>
            <person name="Steinbuechel A."/>
            <person name="Friedrich B."/>
            <person name="Bowien B."/>
        </authorList>
    </citation>
    <scope>NUCLEOTIDE SEQUENCE [LARGE SCALE GENOMIC DNA]</scope>
    <source>
        <strain evidence="4">ATCC 17699 / DSM 428 / KCTC 22496 / NCIMB 10442 / H16 / Stanier 337</strain>
        <strain evidence="2">H16</strain>
    </source>
</reference>
<dbReference type="EMBL" id="AM260480">
    <property type="protein sequence ID" value="CAJ96523.1"/>
    <property type="molecule type" value="Genomic_DNA"/>
</dbReference>
<comment type="similarity">
    <text evidence="1">Belongs to the enoyl-CoA hydratase/isomerase family.</text>
</comment>
<proteinExistence type="inferred from homology"/>
<dbReference type="eggNOG" id="COG1024">
    <property type="taxonomic scope" value="Bacteria"/>
</dbReference>
<dbReference type="CDD" id="cd06558">
    <property type="entry name" value="crotonase-like"/>
    <property type="match status" value="1"/>
</dbReference>
<dbReference type="EC" id="4.2.1.17" evidence="2"/>
<keyword evidence="4" id="KW-1185">Reference proteome</keyword>
<dbReference type="Proteomes" id="UP000296079">
    <property type="component" value="Chromosome 2"/>
</dbReference>
<dbReference type="InterPro" id="IPR029045">
    <property type="entry name" value="ClpP/crotonase-like_dom_sf"/>
</dbReference>
<dbReference type="Pfam" id="PF00378">
    <property type="entry name" value="ECH_1"/>
    <property type="match status" value="1"/>
</dbReference>
<dbReference type="InterPro" id="IPR001753">
    <property type="entry name" value="Enoyl-CoA_hydra/iso"/>
</dbReference>
<dbReference type="InterPro" id="IPR051053">
    <property type="entry name" value="ECH/Chromodomain_protein"/>
</dbReference>
<accession>Q0K0F1</accession>
<keyword evidence="2" id="KW-0456">Lyase</keyword>
<name>Q0K0F1_CUPNH</name>
<dbReference type="PANTHER" id="PTHR43684:SF4">
    <property type="entry name" value="ENOYL-COA HYDRATASE_ISOMERASE FAMILY PROTEIN (AFU_ORTHOLOGUE AFUA_1G01890)"/>
    <property type="match status" value="1"/>
</dbReference>
<evidence type="ECO:0000313" key="2">
    <source>
        <dbReference type="EMBL" id="CAJ96523.1"/>
    </source>
</evidence>
<gene>
    <name evidence="2" type="ordered locus">H16_B1741</name>
    <name evidence="3" type="ORF">E6A55_27980</name>
</gene>
<dbReference type="KEGG" id="reh:H16_B1741"/>
<dbReference type="Gene3D" id="3.90.226.10">
    <property type="entry name" value="2-enoyl-CoA Hydratase, Chain A, domain 1"/>
    <property type="match status" value="1"/>
</dbReference>
<evidence type="ECO:0000313" key="4">
    <source>
        <dbReference type="Proteomes" id="UP000008210"/>
    </source>
</evidence>
<dbReference type="EMBL" id="CP039288">
    <property type="protein sequence ID" value="QCC04355.1"/>
    <property type="molecule type" value="Genomic_DNA"/>
</dbReference>
<dbReference type="GO" id="GO:0004300">
    <property type="term" value="F:enoyl-CoA hydratase activity"/>
    <property type="evidence" value="ECO:0007669"/>
    <property type="project" value="UniProtKB-EC"/>
</dbReference>
<dbReference type="RefSeq" id="WP_011617444.1">
    <property type="nucleotide sequence ID" value="NC_008314.1"/>
</dbReference>
<organism evidence="2 4">
    <name type="scientific">Cupriavidus necator (strain ATCC 17699 / DSM 428 / KCTC 22496 / NCIMB 10442 / H16 / Stanier 337)</name>
    <name type="common">Ralstonia eutropha</name>
    <dbReference type="NCBI Taxonomy" id="381666"/>
    <lineage>
        <taxon>Bacteria</taxon>
        <taxon>Pseudomonadati</taxon>
        <taxon>Pseudomonadota</taxon>
        <taxon>Betaproteobacteria</taxon>
        <taxon>Burkholderiales</taxon>
        <taxon>Burkholderiaceae</taxon>
        <taxon>Cupriavidus</taxon>
    </lineage>
</organism>
<evidence type="ECO:0000313" key="3">
    <source>
        <dbReference type="EMBL" id="QCC04355.1"/>
    </source>
</evidence>
<dbReference type="AlphaFoldDB" id="Q0K0F1"/>